<gene>
    <name evidence="2" type="ORF">NCTC10168_00523</name>
</gene>
<dbReference type="RefSeq" id="WP_129646833.1">
    <property type="nucleotide sequence ID" value="NZ_LR215037.1"/>
</dbReference>
<sequence length="636" mass="72209">MLTLEKFKININEFKNNYYYGNEIKIPYQFKKINETINEIDFFNKESLNILIVCDLFINQVLTTLFNGDITSEEIENILGTIRLSNIKNAVYSELNYRLSNNYFPDFANKKSLINSSFVVNFDGQKYQNFNDLLSPKAISFLTRDNWEINELESENIATKLIDTFVNVKNKVEALNFDLKNNSILDKITSSKIESLDTKLSNNILSTANNLSNRINESEHSLRITLDSKITKNTSDIEKINSKLLEEYVLKESLENNINPIKQKNEEFNADIRIIKSLLPTIQRDLNQVSISKASVSDLASLNEEVTQKLNSNEFEGYKESIASQIGLLNGKDLVHTQSIEEIRANLTANSALDAQTVRNMNAIREDYNNKYESLVSFKSSATETLNDQISKTNTLITQIGSLNSWKPAVESITNSLESKFRSLSLQLNNSEDDFNSKITKNTSNINEINNKLSEDYVIRDTLDDEIDPIKEIIEVHKTDLGTIKSNIATIQSTLTSLQNQINQIKQNNSSSTNATTSLKWTEVNATTLNIAVGSSASLSIQKTPAFIKLEFTNSSNKKCYGSIFYSDKNDIDYKQTYTFGLCEEGYDGNWSSYTSIAFVNLYDNQIRFKHVGSLFNNSAQSYWKITGAWVTYLTV</sequence>
<proteinExistence type="predicted"/>
<evidence type="ECO:0000313" key="2">
    <source>
        <dbReference type="EMBL" id="VEU75596.1"/>
    </source>
</evidence>
<reference evidence="2 3" key="1">
    <citation type="submission" date="2019-01" db="EMBL/GenBank/DDBJ databases">
        <authorList>
            <consortium name="Pathogen Informatics"/>
        </authorList>
    </citation>
    <scope>NUCLEOTIDE SEQUENCE [LARGE SCALE GENOMIC DNA]</scope>
    <source>
        <strain evidence="2 3">NCTC10168</strain>
    </source>
</reference>
<dbReference type="EMBL" id="LR215037">
    <property type="protein sequence ID" value="VEU75596.1"/>
    <property type="molecule type" value="Genomic_DNA"/>
</dbReference>
<dbReference type="Proteomes" id="UP000290243">
    <property type="component" value="Chromosome"/>
</dbReference>
<name>A0A449B4V1_9BACT</name>
<protein>
    <submittedName>
        <fullName evidence="2">Uncharacterized protein</fullName>
    </submittedName>
</protein>
<evidence type="ECO:0000313" key="3">
    <source>
        <dbReference type="Proteomes" id="UP000290243"/>
    </source>
</evidence>
<keyword evidence="3" id="KW-1185">Reference proteome</keyword>
<accession>A0A449B4V1</accession>
<feature type="coiled-coil region" evidence="1">
    <location>
        <begin position="488"/>
        <end position="515"/>
    </location>
</feature>
<dbReference type="KEGG" id="mmau:NCTC10168_00523"/>
<dbReference type="OrthoDB" id="401458at2"/>
<evidence type="ECO:0000256" key="1">
    <source>
        <dbReference type="SAM" id="Coils"/>
    </source>
</evidence>
<keyword evidence="1" id="KW-0175">Coiled coil</keyword>
<organism evidence="2 3">
    <name type="scientific">Mycoplasmopsis maculosa</name>
    <dbReference type="NCBI Taxonomy" id="114885"/>
    <lineage>
        <taxon>Bacteria</taxon>
        <taxon>Bacillati</taxon>
        <taxon>Mycoplasmatota</taxon>
        <taxon>Mycoplasmoidales</taxon>
        <taxon>Metamycoplasmataceae</taxon>
        <taxon>Mycoplasmopsis</taxon>
    </lineage>
</organism>
<dbReference type="AlphaFoldDB" id="A0A449B4V1"/>